<comment type="cofactor">
    <cofactor evidence="12">
        <name>Mg(2+)</name>
        <dbReference type="ChEBI" id="CHEBI:18420"/>
    </cofactor>
    <text evidence="12">Binds 2 magnesium ions per tetramer.</text>
</comment>
<dbReference type="SMART" id="SM00874">
    <property type="entry name" value="B5"/>
    <property type="match status" value="1"/>
</dbReference>
<comment type="subunit">
    <text evidence="2 12">Tetramer of two alpha and two beta subunits.</text>
</comment>
<dbReference type="Pfam" id="PF17759">
    <property type="entry name" value="tRNA_synthFbeta"/>
    <property type="match status" value="1"/>
</dbReference>
<dbReference type="HAMAP" id="MF_00283">
    <property type="entry name" value="Phe_tRNA_synth_beta1"/>
    <property type="match status" value="1"/>
</dbReference>
<feature type="binding site" evidence="12">
    <location>
        <position position="348"/>
    </location>
    <ligand>
        <name>Mg(2+)</name>
        <dbReference type="ChEBI" id="CHEBI:18420"/>
        <note>shared with alpha subunit</note>
    </ligand>
</feature>
<comment type="subcellular location">
    <subcellularLocation>
        <location evidence="12">Cytoplasm</location>
    </subcellularLocation>
</comment>
<keyword evidence="10 12" id="KW-0030">Aminoacyl-tRNA synthetase</keyword>
<dbReference type="InterPro" id="IPR005121">
    <property type="entry name" value="Fdx_antiC-bd"/>
</dbReference>
<dbReference type="InterPro" id="IPR005146">
    <property type="entry name" value="B3/B4_tRNA-bd"/>
</dbReference>
<dbReference type="FunFam" id="3.30.56.10:FF:000001">
    <property type="entry name" value="Phenylalanine--tRNA ligase beta subunit"/>
    <property type="match status" value="1"/>
</dbReference>
<comment type="similarity">
    <text evidence="1 12">Belongs to the phenylalanyl-tRNA synthetase beta subunit family. Type 1 subfamily.</text>
</comment>
<dbReference type="EC" id="6.1.1.20" evidence="12"/>
<dbReference type="Gene3D" id="3.30.930.10">
    <property type="entry name" value="Bira Bifunctional Protein, Domain 2"/>
    <property type="match status" value="1"/>
</dbReference>
<dbReference type="Gene3D" id="3.30.56.10">
    <property type="match status" value="2"/>
</dbReference>
<evidence type="ECO:0000259" key="14">
    <source>
        <dbReference type="PROSITE" id="PS51483"/>
    </source>
</evidence>
<comment type="caution">
    <text evidence="15">The sequence shown here is derived from an EMBL/GenBank/DDBJ whole genome shotgun (WGS) entry which is preliminary data.</text>
</comment>
<dbReference type="Proteomes" id="UP000318296">
    <property type="component" value="Unassembled WGS sequence"/>
</dbReference>
<keyword evidence="7 12" id="KW-0067">ATP-binding</keyword>
<dbReference type="GO" id="GO:0004826">
    <property type="term" value="F:phenylalanine-tRNA ligase activity"/>
    <property type="evidence" value="ECO:0007669"/>
    <property type="project" value="UniProtKB-UniRule"/>
</dbReference>
<reference evidence="15 16" key="1">
    <citation type="submission" date="2017-07" db="EMBL/GenBank/DDBJ databases">
        <title>Mechanisms for carbon and nitrogen cycling indicate functional differentiation within the Candidate Phyla Radiation.</title>
        <authorList>
            <person name="Danczak R.E."/>
            <person name="Johnston M.D."/>
            <person name="Kenah C."/>
            <person name="Slattery M."/>
            <person name="Wrighton K.C."/>
            <person name="Wilkins M.J."/>
        </authorList>
    </citation>
    <scope>NUCLEOTIDE SEQUENCE [LARGE SCALE GENOMIC DNA]</scope>
    <source>
        <strain evidence="15">Licking1014_96</strain>
    </source>
</reference>
<dbReference type="PANTHER" id="PTHR10947:SF0">
    <property type="entry name" value="PHENYLALANINE--TRNA LIGASE BETA SUBUNIT"/>
    <property type="match status" value="1"/>
</dbReference>
<dbReference type="Gene3D" id="3.30.70.380">
    <property type="entry name" value="Ferrodoxin-fold anticodon-binding domain"/>
    <property type="match status" value="1"/>
</dbReference>
<evidence type="ECO:0000256" key="8">
    <source>
        <dbReference type="ARBA" id="ARBA00022842"/>
    </source>
</evidence>
<comment type="catalytic activity">
    <reaction evidence="11 12">
        <text>tRNA(Phe) + L-phenylalanine + ATP = L-phenylalanyl-tRNA(Phe) + AMP + diphosphate + H(+)</text>
        <dbReference type="Rhea" id="RHEA:19413"/>
        <dbReference type="Rhea" id="RHEA-COMP:9668"/>
        <dbReference type="Rhea" id="RHEA-COMP:9699"/>
        <dbReference type="ChEBI" id="CHEBI:15378"/>
        <dbReference type="ChEBI" id="CHEBI:30616"/>
        <dbReference type="ChEBI" id="CHEBI:33019"/>
        <dbReference type="ChEBI" id="CHEBI:58095"/>
        <dbReference type="ChEBI" id="CHEBI:78442"/>
        <dbReference type="ChEBI" id="CHEBI:78531"/>
        <dbReference type="ChEBI" id="CHEBI:456215"/>
        <dbReference type="EC" id="6.1.1.20"/>
    </reaction>
</comment>
<dbReference type="InterPro" id="IPR020825">
    <property type="entry name" value="Phe-tRNA_synthase-like_B3/B4"/>
</dbReference>
<feature type="binding site" evidence="12">
    <location>
        <position position="338"/>
    </location>
    <ligand>
        <name>Mg(2+)</name>
        <dbReference type="ChEBI" id="CHEBI:18420"/>
        <note>shared with alpha subunit</note>
    </ligand>
</feature>
<dbReference type="EMBL" id="VMGH01000076">
    <property type="protein sequence ID" value="TSC90590.1"/>
    <property type="molecule type" value="Genomic_DNA"/>
</dbReference>
<evidence type="ECO:0000313" key="16">
    <source>
        <dbReference type="Proteomes" id="UP000318296"/>
    </source>
</evidence>
<evidence type="ECO:0000256" key="10">
    <source>
        <dbReference type="ARBA" id="ARBA00023146"/>
    </source>
</evidence>
<feature type="domain" description="B5" evidence="14">
    <location>
        <begin position="289"/>
        <end position="360"/>
    </location>
</feature>
<dbReference type="SMART" id="SM00873">
    <property type="entry name" value="B3_4"/>
    <property type="match status" value="1"/>
</dbReference>
<dbReference type="PROSITE" id="PS51447">
    <property type="entry name" value="FDX_ACB"/>
    <property type="match status" value="1"/>
</dbReference>
<dbReference type="SUPFAM" id="SSF46955">
    <property type="entry name" value="Putative DNA-binding domain"/>
    <property type="match status" value="2"/>
</dbReference>
<dbReference type="GO" id="GO:0000287">
    <property type="term" value="F:magnesium ion binding"/>
    <property type="evidence" value="ECO:0007669"/>
    <property type="project" value="UniProtKB-UniRule"/>
</dbReference>
<evidence type="ECO:0000256" key="3">
    <source>
        <dbReference type="ARBA" id="ARBA00022490"/>
    </source>
</evidence>
<name>A0A554LCH5_9BACT</name>
<dbReference type="GO" id="GO:0006432">
    <property type="term" value="P:phenylalanyl-tRNA aminoacylation"/>
    <property type="evidence" value="ECO:0007669"/>
    <property type="project" value="UniProtKB-UniRule"/>
</dbReference>
<dbReference type="GO" id="GO:0009328">
    <property type="term" value="C:phenylalanine-tRNA ligase complex"/>
    <property type="evidence" value="ECO:0007669"/>
    <property type="project" value="TreeGrafter"/>
</dbReference>
<dbReference type="Gene3D" id="3.50.40.10">
    <property type="entry name" value="Phenylalanyl-trna Synthetase, Chain B, domain 3"/>
    <property type="match status" value="1"/>
</dbReference>
<dbReference type="SMART" id="SM00896">
    <property type="entry name" value="FDX-ACB"/>
    <property type="match status" value="1"/>
</dbReference>
<evidence type="ECO:0000256" key="4">
    <source>
        <dbReference type="ARBA" id="ARBA00022598"/>
    </source>
</evidence>
<dbReference type="GO" id="GO:0003723">
    <property type="term" value="F:RNA binding"/>
    <property type="evidence" value="ECO:0007669"/>
    <property type="project" value="InterPro"/>
</dbReference>
<dbReference type="PROSITE" id="PS51483">
    <property type="entry name" value="B5"/>
    <property type="match status" value="1"/>
</dbReference>
<dbReference type="SUPFAM" id="SSF56037">
    <property type="entry name" value="PheT/TilS domain"/>
    <property type="match status" value="1"/>
</dbReference>
<evidence type="ECO:0000256" key="5">
    <source>
        <dbReference type="ARBA" id="ARBA00022723"/>
    </source>
</evidence>
<evidence type="ECO:0000259" key="13">
    <source>
        <dbReference type="PROSITE" id="PS51447"/>
    </source>
</evidence>
<dbReference type="InterPro" id="IPR036690">
    <property type="entry name" value="Fdx_antiC-bd_sf"/>
</dbReference>
<evidence type="ECO:0000256" key="9">
    <source>
        <dbReference type="ARBA" id="ARBA00022917"/>
    </source>
</evidence>
<dbReference type="InterPro" id="IPR005147">
    <property type="entry name" value="tRNA_synthase_B5-dom"/>
</dbReference>
<proteinExistence type="inferred from homology"/>
<sequence>MKISFDWLKEFVKINKTAEEMAEILTLSGTEVESVQKKGKDCILDLDITPNRGDELSVLGIAREVSVLTGNKLTRQSSGDLSSTTSPRDDKPLTVEILDPQACPRFTCRIIDKIKIKPSPKWIADRLESYGFRPINNVVDITNLVMIELGQPLHAFDYDKISGHKMIVRRAKNGERVKTLDGMGRILSESAIIIEDDKNLIDLAGIMGGKLSEVSNETKTIILEAAIFNPVLIRKTAKEQALVTDASYRFERGIDQDGQIRALNMAAELILKCAGGETAPVVDINKIKFEPKQIKINLKKISSLLGIKIEKKEAEKYLNSLGFDQEGSVVEVPSWRNDVSIWQDVAEEIIRIKGYDKLKTELLPKEKPKQTSSTFKQKELLKDRLNDLDLAEIYSYDFLSSKDLEILKKTDEGLYEIENPVAPENRYLRDSLFPSLIKAIAKNPTYPQIRIFEIGQVFNLKNGERTYLGIGLAGDKNENITEIIDKINQTTLSDLKWQTKVLDEEERRRYKIKKKFTAMAEADLFQFLVDMPMRGKFDLIKDIQYREISKFPSIARDFAFIVGTDVKDSDLADVIKKISALIVRVELFDEFESNKFGKNKKSLAYHLEFQSPDKTLTKKEGDELSKKIIKLVKDKFKGTLRGK</sequence>
<dbReference type="InterPro" id="IPR045864">
    <property type="entry name" value="aa-tRNA-synth_II/BPL/LPL"/>
</dbReference>
<keyword evidence="3 12" id="KW-0963">Cytoplasm</keyword>
<protein>
    <recommendedName>
        <fullName evidence="12">Phenylalanine--tRNA ligase beta subunit</fullName>
        <ecNumber evidence="12">6.1.1.20</ecNumber>
    </recommendedName>
    <alternativeName>
        <fullName evidence="12">Phenylalanyl-tRNA synthetase beta subunit</fullName>
        <shortName evidence="12">PheRS</shortName>
    </alternativeName>
</protein>
<feature type="domain" description="FDX-ACB" evidence="13">
    <location>
        <begin position="549"/>
        <end position="641"/>
    </location>
</feature>
<accession>A0A554LCH5</accession>
<evidence type="ECO:0000256" key="12">
    <source>
        <dbReference type="HAMAP-Rule" id="MF_00283"/>
    </source>
</evidence>
<dbReference type="AlphaFoldDB" id="A0A554LCH5"/>
<keyword evidence="4 12" id="KW-0436">Ligase</keyword>
<keyword evidence="5 12" id="KW-0479">Metal-binding</keyword>
<keyword evidence="6 12" id="KW-0547">Nucleotide-binding</keyword>
<evidence type="ECO:0000256" key="2">
    <source>
        <dbReference type="ARBA" id="ARBA00011209"/>
    </source>
</evidence>
<evidence type="ECO:0000256" key="1">
    <source>
        <dbReference type="ARBA" id="ARBA00008653"/>
    </source>
</evidence>
<dbReference type="NCBIfam" id="TIGR00472">
    <property type="entry name" value="pheT_bact"/>
    <property type="match status" value="1"/>
</dbReference>
<dbReference type="Pfam" id="PF03147">
    <property type="entry name" value="FDX-ACB"/>
    <property type="match status" value="1"/>
</dbReference>
<dbReference type="Pfam" id="PF03484">
    <property type="entry name" value="B5"/>
    <property type="match status" value="1"/>
</dbReference>
<evidence type="ECO:0000256" key="7">
    <source>
        <dbReference type="ARBA" id="ARBA00022840"/>
    </source>
</evidence>
<dbReference type="InterPro" id="IPR045060">
    <property type="entry name" value="Phe-tRNA-ligase_IIc_bsu"/>
</dbReference>
<evidence type="ECO:0000313" key="15">
    <source>
        <dbReference type="EMBL" id="TSC90590.1"/>
    </source>
</evidence>
<keyword evidence="8 12" id="KW-0460">Magnesium</keyword>
<feature type="binding site" evidence="12">
    <location>
        <position position="344"/>
    </location>
    <ligand>
        <name>Mg(2+)</name>
        <dbReference type="ChEBI" id="CHEBI:18420"/>
        <note>shared with alpha subunit</note>
    </ligand>
</feature>
<dbReference type="SUPFAM" id="SSF55681">
    <property type="entry name" value="Class II aaRS and biotin synthetases"/>
    <property type="match status" value="1"/>
</dbReference>
<evidence type="ECO:0000256" key="6">
    <source>
        <dbReference type="ARBA" id="ARBA00022741"/>
    </source>
</evidence>
<feature type="binding site" evidence="12">
    <location>
        <position position="347"/>
    </location>
    <ligand>
        <name>Mg(2+)</name>
        <dbReference type="ChEBI" id="CHEBI:18420"/>
        <note>shared with alpha subunit</note>
    </ligand>
</feature>
<dbReference type="InterPro" id="IPR004532">
    <property type="entry name" value="Phe-tRNA-ligase_IIc_bsu_bact"/>
</dbReference>
<dbReference type="PANTHER" id="PTHR10947">
    <property type="entry name" value="PHENYLALANYL-TRNA SYNTHETASE BETA CHAIN AND LEUCINE-RICH REPEAT-CONTAINING PROTEIN 47"/>
    <property type="match status" value="1"/>
</dbReference>
<dbReference type="SUPFAM" id="SSF54991">
    <property type="entry name" value="Anticodon-binding domain of PheRS"/>
    <property type="match status" value="1"/>
</dbReference>
<dbReference type="Pfam" id="PF03483">
    <property type="entry name" value="B3_4"/>
    <property type="match status" value="1"/>
</dbReference>
<keyword evidence="9 12" id="KW-0648">Protein biosynthesis</keyword>
<dbReference type="FunFam" id="3.50.40.10:FF:000001">
    <property type="entry name" value="Phenylalanine--tRNA ligase beta subunit"/>
    <property type="match status" value="1"/>
</dbReference>
<gene>
    <name evidence="12" type="primary">pheT</name>
    <name evidence="15" type="ORF">CEN92_446</name>
</gene>
<dbReference type="InterPro" id="IPR009061">
    <property type="entry name" value="DNA-bd_dom_put_sf"/>
</dbReference>
<evidence type="ECO:0000256" key="11">
    <source>
        <dbReference type="ARBA" id="ARBA00049255"/>
    </source>
</evidence>
<organism evidence="15 16">
    <name type="scientific">Candidatus Berkelbacteria bacterium Licking1014_96</name>
    <dbReference type="NCBI Taxonomy" id="2017149"/>
    <lineage>
        <taxon>Bacteria</taxon>
        <taxon>Candidatus Berkelbacteria</taxon>
    </lineage>
</organism>
<dbReference type="GO" id="GO:0005524">
    <property type="term" value="F:ATP binding"/>
    <property type="evidence" value="ECO:0007669"/>
    <property type="project" value="UniProtKB-UniRule"/>
</dbReference>
<dbReference type="InterPro" id="IPR041616">
    <property type="entry name" value="PheRS_beta_core"/>
</dbReference>